<dbReference type="CDD" id="cd02883">
    <property type="entry name" value="NUDIX_Hydrolase"/>
    <property type="match status" value="1"/>
</dbReference>
<keyword evidence="2 10" id="KW-0963">Cytoplasm</keyword>
<dbReference type="Pfam" id="PF00293">
    <property type="entry name" value="NUDIX"/>
    <property type="match status" value="1"/>
</dbReference>
<dbReference type="AlphaFoldDB" id="A0A0G1KDD1"/>
<proteinExistence type="inferred from homology"/>
<dbReference type="PANTHER" id="PTHR43740">
    <property type="entry name" value="LEUCYL-TRNA SYNTHETASE"/>
    <property type="match status" value="1"/>
</dbReference>
<dbReference type="InterPro" id="IPR002302">
    <property type="entry name" value="Leu-tRNA-ligase"/>
</dbReference>
<dbReference type="InterPro" id="IPR015413">
    <property type="entry name" value="Methionyl/Leucyl_tRNA_Synth"/>
</dbReference>
<keyword evidence="8 10" id="KW-0030">Aminoacyl-tRNA synthetase</keyword>
<evidence type="ECO:0000256" key="7">
    <source>
        <dbReference type="ARBA" id="ARBA00022917"/>
    </source>
</evidence>
<dbReference type="Pfam" id="PF09334">
    <property type="entry name" value="tRNA-synt_1g"/>
    <property type="match status" value="1"/>
</dbReference>
<dbReference type="InterPro" id="IPR025709">
    <property type="entry name" value="Leu_tRNA-synth_edit"/>
</dbReference>
<dbReference type="PROSITE" id="PS00893">
    <property type="entry name" value="NUDIX_BOX"/>
    <property type="match status" value="1"/>
</dbReference>
<dbReference type="InterPro" id="IPR009080">
    <property type="entry name" value="tRNAsynth_Ia_anticodon-bd"/>
</dbReference>
<keyword evidence="5" id="KW-0378">Hydrolase</keyword>
<dbReference type="FunFam" id="3.40.50.620:FF:000056">
    <property type="entry name" value="Leucine--tRNA ligase"/>
    <property type="match status" value="1"/>
</dbReference>
<dbReference type="InterPro" id="IPR002300">
    <property type="entry name" value="aa-tRNA-synth_Ia"/>
</dbReference>
<keyword evidence="6 10" id="KW-0067">ATP-binding</keyword>
<protein>
    <recommendedName>
        <fullName evidence="10">Leucine--tRNA ligase</fullName>
        <ecNumber evidence="10">6.1.1.4</ecNumber>
    </recommendedName>
    <alternativeName>
        <fullName evidence="10">Leucyl-tRNA synthetase</fullName>
        <shortName evidence="10">LeuRS</shortName>
    </alternativeName>
</protein>
<keyword evidence="3 10" id="KW-0436">Ligase</keyword>
<dbReference type="SUPFAM" id="SSF52374">
    <property type="entry name" value="Nucleotidylyl transferase"/>
    <property type="match status" value="1"/>
</dbReference>
<sequence length="945" mass="108376">MNYDHRTIEKKWQEQWEKAGLYHTKEDISKPKCYVLDMFPYPSGEGLHVGHPKGYIATDVYSRMKRLQGFNVLHPMGFDAFGLPAENYALKMKINPMVMTAQNVARYKEQLSILGFDYDWSREVNTTDPHFYRWTQWIFLKMFEKGLAYESYEPINWCPKCLTGLANEDLDGDRCERCDTLIEKKPMRQWVLRITDYADRLLTDLDKLEWPASTKESQRNWIGRSEGAEIDFLIKGGSKKITVFTTRPDTLFGATYVVLAPEHALVSELLEEVSNKSEVEAYCDAVKIKTEIERTAVGKEKTGVQLKGVIAINPANNEELPVYVADYVLAHYGTGAVMAVPAHDVRDFTFAKKYHLPVKEVIIPERVDKRNPPVLGKKSVTRENVHVIIRNPRNGKFLCLKSKKYWWTTFPMGGVEQGESVLDAARRELLEETGYKNITNEQILGGQVRAEYFAAHKDQNRVSYTTAVYAELVDEERSSITKEEEENNDIVWLDESEINPVTMCHAEMDIWLLRLKEKDAVHIDSGVLINSGDFNGLSNEEAKKNITHFVKGKWTTKYRLEDWVFSRQRYWGEPIPLVHCEKCGVVAVPENELPVVLPKVESYEPTGTGESPLANIADWVNTTCPTCSGPAKRETNTMPQWAGSSWYYLRYMDPKNDTALVEHTKEQYWSPVDMYVGGAEHATRHLIYARFYHKFLYDLGVVNYEEPFNRLYNVGLVMANDGRKMSKRWSNVINPDDVVHQYGADTMRMYEMFMGPFTQSVSWSTESIIGPRRFLERVWRLQEKIVTAGDTHDVESILHKTIKKVGEDIESFNFNTAISALMILVNEMEKATVLLRSQYETLLVLLSPFAPHITEELWHTLGNAESINLSRWPTYDPSKTTAQEIVIVVQVNSKVRETITVPLSASDEEIQKLALEEKMVVKWVGGQEIKKIIIVKGKLINIVTG</sequence>
<evidence type="ECO:0000256" key="6">
    <source>
        <dbReference type="ARBA" id="ARBA00022840"/>
    </source>
</evidence>
<dbReference type="FunFam" id="3.40.50.620:FF:000077">
    <property type="entry name" value="Leucine--tRNA ligase"/>
    <property type="match status" value="1"/>
</dbReference>
<dbReference type="InterPro" id="IPR009008">
    <property type="entry name" value="Val/Leu/Ile-tRNA-synth_edit"/>
</dbReference>
<accession>A0A0G1KDD1</accession>
<dbReference type="CDD" id="cd07958">
    <property type="entry name" value="Anticodon_Ia_Leu_BEm"/>
    <property type="match status" value="1"/>
</dbReference>
<evidence type="ECO:0000256" key="9">
    <source>
        <dbReference type="ARBA" id="ARBA00047469"/>
    </source>
</evidence>
<organism evidence="12 13">
    <name type="scientific">Candidatus Azambacteria bacterium GW2011_GWA1_44_9</name>
    <dbReference type="NCBI Taxonomy" id="1618610"/>
    <lineage>
        <taxon>Bacteria</taxon>
        <taxon>Candidatus Azamiibacteriota</taxon>
    </lineage>
</organism>
<dbReference type="Gene3D" id="3.90.740.10">
    <property type="entry name" value="Valyl/Leucyl/Isoleucyl-tRNA synthetase, editing domain"/>
    <property type="match status" value="1"/>
</dbReference>
<dbReference type="GO" id="GO:0006429">
    <property type="term" value="P:leucyl-tRNA aminoacylation"/>
    <property type="evidence" value="ECO:0007669"/>
    <property type="project" value="UniProtKB-UniRule"/>
</dbReference>
<dbReference type="InterPro" id="IPR000086">
    <property type="entry name" value="NUDIX_hydrolase_dom"/>
</dbReference>
<dbReference type="Gene3D" id="3.10.20.590">
    <property type="match status" value="1"/>
</dbReference>
<dbReference type="Pfam" id="PF00133">
    <property type="entry name" value="tRNA-synt_1"/>
    <property type="match status" value="1"/>
</dbReference>
<evidence type="ECO:0000313" key="13">
    <source>
        <dbReference type="Proteomes" id="UP000034595"/>
    </source>
</evidence>
<dbReference type="Pfam" id="PF08264">
    <property type="entry name" value="Anticodon_1"/>
    <property type="match status" value="1"/>
</dbReference>
<comment type="caution">
    <text evidence="12">The sequence shown here is derived from an EMBL/GenBank/DDBJ whole genome shotgun (WGS) entry which is preliminary data.</text>
</comment>
<dbReference type="Proteomes" id="UP000034595">
    <property type="component" value="Unassembled WGS sequence"/>
</dbReference>
<name>A0A0G1KDD1_9BACT</name>
<dbReference type="InterPro" id="IPR001412">
    <property type="entry name" value="aa-tRNA-synth_I_CS"/>
</dbReference>
<dbReference type="GO" id="GO:0004823">
    <property type="term" value="F:leucine-tRNA ligase activity"/>
    <property type="evidence" value="ECO:0007669"/>
    <property type="project" value="UniProtKB-UniRule"/>
</dbReference>
<evidence type="ECO:0000256" key="2">
    <source>
        <dbReference type="ARBA" id="ARBA00022490"/>
    </source>
</evidence>
<dbReference type="Pfam" id="PF13603">
    <property type="entry name" value="tRNA-synt_1_2"/>
    <property type="match status" value="1"/>
</dbReference>
<dbReference type="GO" id="GO:0005524">
    <property type="term" value="F:ATP binding"/>
    <property type="evidence" value="ECO:0007669"/>
    <property type="project" value="UniProtKB-UniRule"/>
</dbReference>
<dbReference type="InterPro" id="IPR013155">
    <property type="entry name" value="M/V/L/I-tRNA-synth_anticd-bd"/>
</dbReference>
<dbReference type="HAMAP" id="MF_00049_B">
    <property type="entry name" value="Leu_tRNA_synth_B"/>
    <property type="match status" value="1"/>
</dbReference>
<dbReference type="SUPFAM" id="SSF50677">
    <property type="entry name" value="ValRS/IleRS/LeuRS editing domain"/>
    <property type="match status" value="1"/>
</dbReference>
<keyword evidence="4 10" id="KW-0547">Nucleotide-binding</keyword>
<gene>
    <name evidence="10" type="primary">leuS</name>
    <name evidence="12" type="ORF">UW78_C0006G0096</name>
</gene>
<evidence type="ECO:0000256" key="5">
    <source>
        <dbReference type="ARBA" id="ARBA00022801"/>
    </source>
</evidence>
<dbReference type="GO" id="GO:0002161">
    <property type="term" value="F:aminoacyl-tRNA deacylase activity"/>
    <property type="evidence" value="ECO:0007669"/>
    <property type="project" value="InterPro"/>
</dbReference>
<evidence type="ECO:0000256" key="8">
    <source>
        <dbReference type="ARBA" id="ARBA00023146"/>
    </source>
</evidence>
<evidence type="ECO:0000256" key="3">
    <source>
        <dbReference type="ARBA" id="ARBA00022598"/>
    </source>
</evidence>
<evidence type="ECO:0000256" key="4">
    <source>
        <dbReference type="ARBA" id="ARBA00022741"/>
    </source>
</evidence>
<dbReference type="EC" id="6.1.1.4" evidence="10"/>
<reference evidence="12 13" key="1">
    <citation type="journal article" date="2015" name="Nature">
        <title>rRNA introns, odd ribosomes, and small enigmatic genomes across a large radiation of phyla.</title>
        <authorList>
            <person name="Brown C.T."/>
            <person name="Hug L.A."/>
            <person name="Thomas B.C."/>
            <person name="Sharon I."/>
            <person name="Castelle C.J."/>
            <person name="Singh A."/>
            <person name="Wilkins M.J."/>
            <person name="Williams K.H."/>
            <person name="Banfield J.F."/>
        </authorList>
    </citation>
    <scope>NUCLEOTIDE SEQUENCE [LARGE SCALE GENOMIC DNA]</scope>
</reference>
<evidence type="ECO:0000313" key="12">
    <source>
        <dbReference type="EMBL" id="KKT81731.1"/>
    </source>
</evidence>
<dbReference type="InterPro" id="IPR015797">
    <property type="entry name" value="NUDIX_hydrolase-like_dom_sf"/>
</dbReference>
<dbReference type="PROSITE" id="PS00178">
    <property type="entry name" value="AA_TRNA_LIGASE_I"/>
    <property type="match status" value="1"/>
</dbReference>
<dbReference type="PRINTS" id="PR00985">
    <property type="entry name" value="TRNASYNTHLEU"/>
</dbReference>
<evidence type="ECO:0000259" key="11">
    <source>
        <dbReference type="PROSITE" id="PS51462"/>
    </source>
</evidence>
<evidence type="ECO:0000256" key="1">
    <source>
        <dbReference type="ARBA" id="ARBA00005594"/>
    </source>
</evidence>
<feature type="domain" description="Nudix hydrolase" evidence="11">
    <location>
        <begin position="380"/>
        <end position="517"/>
    </location>
</feature>
<dbReference type="Gene3D" id="1.10.730.10">
    <property type="entry name" value="Isoleucyl-tRNA Synthetase, Domain 1"/>
    <property type="match status" value="1"/>
</dbReference>
<dbReference type="SUPFAM" id="SSF47323">
    <property type="entry name" value="Anticodon-binding domain of a subclass of class I aminoacyl-tRNA synthetases"/>
    <property type="match status" value="1"/>
</dbReference>
<evidence type="ECO:0000256" key="10">
    <source>
        <dbReference type="HAMAP-Rule" id="MF_00049"/>
    </source>
</evidence>
<comment type="subcellular location">
    <subcellularLocation>
        <location evidence="10">Cytoplasm</location>
    </subcellularLocation>
</comment>
<dbReference type="InterPro" id="IPR014729">
    <property type="entry name" value="Rossmann-like_a/b/a_fold"/>
</dbReference>
<dbReference type="Gene3D" id="3.40.50.620">
    <property type="entry name" value="HUPs"/>
    <property type="match status" value="2"/>
</dbReference>
<dbReference type="PANTHER" id="PTHR43740:SF2">
    <property type="entry name" value="LEUCINE--TRNA LIGASE, MITOCHONDRIAL"/>
    <property type="match status" value="1"/>
</dbReference>
<comment type="similarity">
    <text evidence="1 10">Belongs to the class-I aminoacyl-tRNA synthetase family.</text>
</comment>
<dbReference type="EMBL" id="LCJQ01000006">
    <property type="protein sequence ID" value="KKT81731.1"/>
    <property type="molecule type" value="Genomic_DNA"/>
</dbReference>
<keyword evidence="7 10" id="KW-0648">Protein biosynthesis</keyword>
<dbReference type="FunFam" id="1.10.730.10:FF:000011">
    <property type="entry name" value="Leucine--tRNA ligase chloroplastic/mitochondrial"/>
    <property type="match status" value="1"/>
</dbReference>
<feature type="binding site" evidence="10">
    <location>
        <position position="727"/>
    </location>
    <ligand>
        <name>ATP</name>
        <dbReference type="ChEBI" id="CHEBI:30616"/>
    </ligand>
</feature>
<dbReference type="SUPFAM" id="SSF55811">
    <property type="entry name" value="Nudix"/>
    <property type="match status" value="1"/>
</dbReference>
<comment type="catalytic activity">
    <reaction evidence="9 10">
        <text>tRNA(Leu) + L-leucine + ATP = L-leucyl-tRNA(Leu) + AMP + diphosphate</text>
        <dbReference type="Rhea" id="RHEA:11688"/>
        <dbReference type="Rhea" id="RHEA-COMP:9613"/>
        <dbReference type="Rhea" id="RHEA-COMP:9622"/>
        <dbReference type="ChEBI" id="CHEBI:30616"/>
        <dbReference type="ChEBI" id="CHEBI:33019"/>
        <dbReference type="ChEBI" id="CHEBI:57427"/>
        <dbReference type="ChEBI" id="CHEBI:78442"/>
        <dbReference type="ChEBI" id="CHEBI:78494"/>
        <dbReference type="ChEBI" id="CHEBI:456215"/>
        <dbReference type="EC" id="6.1.1.4"/>
    </reaction>
</comment>
<dbReference type="InterPro" id="IPR020084">
    <property type="entry name" value="NUDIX_hydrolase_CS"/>
</dbReference>
<comment type="caution">
    <text evidence="10">Lacks conserved residue(s) required for the propagation of feature annotation.</text>
</comment>
<dbReference type="PROSITE" id="PS51462">
    <property type="entry name" value="NUDIX"/>
    <property type="match status" value="1"/>
</dbReference>
<dbReference type="PATRIC" id="fig|1618610.3.peg.361"/>
<dbReference type="GO" id="GO:0005829">
    <property type="term" value="C:cytosol"/>
    <property type="evidence" value="ECO:0007669"/>
    <property type="project" value="TreeGrafter"/>
</dbReference>